<sequence length="114" mass="12582">MSLLWAARGRTWGFRFLRTAGHADPLPVYEDAFCGLDDQPEVCRRTGCQVALRLPDPEGRKDQSGRLIIHEFVIEGSAAQGVETPEDGRKRIWPLVAAEYAEVYDSPTAPPAGT</sequence>
<proteinExistence type="predicted"/>
<reference evidence="1" key="2">
    <citation type="submission" date="2021-04" db="EMBL/GenBank/DDBJ databases">
        <authorList>
            <person name="Gilroy R."/>
        </authorList>
    </citation>
    <scope>NUCLEOTIDE SEQUENCE</scope>
    <source>
        <strain evidence="1">ChiHjej13B12-24818</strain>
    </source>
</reference>
<dbReference type="EMBL" id="DWZH01000044">
    <property type="protein sequence ID" value="HJB10169.1"/>
    <property type="molecule type" value="Genomic_DNA"/>
</dbReference>
<name>A0A9D2LCR5_9MICO</name>
<reference evidence="1" key="1">
    <citation type="journal article" date="2021" name="PeerJ">
        <title>Extensive microbial diversity within the chicken gut microbiome revealed by metagenomics and culture.</title>
        <authorList>
            <person name="Gilroy R."/>
            <person name="Ravi A."/>
            <person name="Getino M."/>
            <person name="Pursley I."/>
            <person name="Horton D.L."/>
            <person name="Alikhan N.F."/>
            <person name="Baker D."/>
            <person name="Gharbi K."/>
            <person name="Hall N."/>
            <person name="Watson M."/>
            <person name="Adriaenssens E.M."/>
            <person name="Foster-Nyarko E."/>
            <person name="Jarju S."/>
            <person name="Secka A."/>
            <person name="Antonio M."/>
            <person name="Oren A."/>
            <person name="Chaudhuri R.R."/>
            <person name="La Ragione R."/>
            <person name="Hildebrand F."/>
            <person name="Pallen M.J."/>
        </authorList>
    </citation>
    <scope>NUCLEOTIDE SEQUENCE</scope>
    <source>
        <strain evidence="1">ChiHjej13B12-24818</strain>
    </source>
</reference>
<dbReference type="Proteomes" id="UP000823823">
    <property type="component" value="Unassembled WGS sequence"/>
</dbReference>
<gene>
    <name evidence="1" type="ORF">H9786_06510</name>
</gene>
<evidence type="ECO:0000313" key="2">
    <source>
        <dbReference type="Proteomes" id="UP000823823"/>
    </source>
</evidence>
<organism evidence="1 2">
    <name type="scientific">Candidatus Brachybacterium merdavium</name>
    <dbReference type="NCBI Taxonomy" id="2838513"/>
    <lineage>
        <taxon>Bacteria</taxon>
        <taxon>Bacillati</taxon>
        <taxon>Actinomycetota</taxon>
        <taxon>Actinomycetes</taxon>
        <taxon>Micrococcales</taxon>
        <taxon>Dermabacteraceae</taxon>
        <taxon>Brachybacterium</taxon>
    </lineage>
</organism>
<evidence type="ECO:0000313" key="1">
    <source>
        <dbReference type="EMBL" id="HJB10169.1"/>
    </source>
</evidence>
<comment type="caution">
    <text evidence="1">The sequence shown here is derived from an EMBL/GenBank/DDBJ whole genome shotgun (WGS) entry which is preliminary data.</text>
</comment>
<accession>A0A9D2LCR5</accession>
<dbReference type="AlphaFoldDB" id="A0A9D2LCR5"/>
<protein>
    <submittedName>
        <fullName evidence="1">Uncharacterized protein</fullName>
    </submittedName>
</protein>